<dbReference type="AlphaFoldDB" id="A0A0P5SRI0"/>
<sequence>MKERKTSFCVCVLALSVLISNLSISSSRLLRFSSLYYRLTKTQSPGLIGKKTVGRLP</sequence>
<evidence type="ECO:0000313" key="2">
    <source>
        <dbReference type="EMBL" id="KZS07200.1"/>
    </source>
</evidence>
<protein>
    <submittedName>
        <fullName evidence="2">Uncharacterized protein</fullName>
    </submittedName>
</protein>
<dbReference type="Proteomes" id="UP000076858">
    <property type="component" value="Unassembled WGS sequence"/>
</dbReference>
<evidence type="ECO:0000313" key="1">
    <source>
        <dbReference type="EMBL" id="JAN05571.1"/>
    </source>
</evidence>
<reference evidence="2 3" key="2">
    <citation type="submission" date="2016-03" db="EMBL/GenBank/DDBJ databases">
        <title>EvidentialGene: Evidence-directed Construction of Genes on Genomes.</title>
        <authorList>
            <person name="Gilbert D.G."/>
            <person name="Choi J.-H."/>
            <person name="Mockaitis K."/>
            <person name="Colbourne J."/>
            <person name="Pfrender M."/>
        </authorList>
    </citation>
    <scope>NUCLEOTIDE SEQUENCE [LARGE SCALE GENOMIC DNA]</scope>
    <source>
        <strain evidence="2 3">Xinb3</strain>
        <tissue evidence="2">Complete organism</tissue>
    </source>
</reference>
<dbReference type="EMBL" id="GDIQ01089166">
    <property type="protein sequence ID" value="JAN05571.1"/>
    <property type="molecule type" value="Transcribed_RNA"/>
</dbReference>
<proteinExistence type="predicted"/>
<keyword evidence="3" id="KW-1185">Reference proteome</keyword>
<evidence type="ECO:0000313" key="3">
    <source>
        <dbReference type="Proteomes" id="UP000076858"/>
    </source>
</evidence>
<organism evidence="2 3">
    <name type="scientific">Daphnia magna</name>
    <dbReference type="NCBI Taxonomy" id="35525"/>
    <lineage>
        <taxon>Eukaryota</taxon>
        <taxon>Metazoa</taxon>
        <taxon>Ecdysozoa</taxon>
        <taxon>Arthropoda</taxon>
        <taxon>Crustacea</taxon>
        <taxon>Branchiopoda</taxon>
        <taxon>Diplostraca</taxon>
        <taxon>Cladocera</taxon>
        <taxon>Anomopoda</taxon>
        <taxon>Daphniidae</taxon>
        <taxon>Daphnia</taxon>
    </lineage>
</organism>
<name>A0A0P5SRI0_9CRUS</name>
<gene>
    <name evidence="2" type="ORF">APZ42_029145</name>
</gene>
<accession>A0A0P5SRI0</accession>
<reference evidence="1" key="1">
    <citation type="submission" date="2015-10" db="EMBL/GenBank/DDBJ databases">
        <title>EvidentialGene: Evidence-directed Construction of Complete mRNA Transcriptomes without Genomes.</title>
        <authorList>
            <person name="Gilbert D.G."/>
        </authorList>
    </citation>
    <scope>NUCLEOTIDE SEQUENCE</scope>
</reference>
<dbReference type="EMBL" id="LRGB01002540">
    <property type="protein sequence ID" value="KZS07200.1"/>
    <property type="molecule type" value="Genomic_DNA"/>
</dbReference>